<dbReference type="GO" id="GO:0005576">
    <property type="term" value="C:extracellular region"/>
    <property type="evidence" value="ECO:0007669"/>
    <property type="project" value="TreeGrafter"/>
</dbReference>
<dbReference type="Pfam" id="PF04734">
    <property type="entry name" value="Ceramidase_alk"/>
    <property type="match status" value="1"/>
</dbReference>
<dbReference type="InterPro" id="IPR031329">
    <property type="entry name" value="NEUT/ALK_ceramidase_N"/>
</dbReference>
<dbReference type="AlphaFoldDB" id="A0A644Y2P2"/>
<sequence>MKKIITRIGLQLFFLSFFILQLQAVNDNEEKYTWKIGTGRTVITPNEPTWMAGYSSRTSPSEGKLHDLWAKALLLEDARGNRSLLITMDILGVSKDFSDEVRNLINRKYNLNNSQIILSSSHTHSGPVISRALQYIYPMTEQDWKVVDKYTEQLKEKLVELVDQAIKNLQPAHIYTQNGITRFQVNRRNNRENSITPTTELKGPNDYAVPVIKIESPDKQLLAVVFGYACHPTTLSINMFSGDYAGFAQLELEKRYPGVTAMFFQGAGADQNPLPRRTVPLAIQYGKQLAATVERVLSEEMPQQESNLITRYSEIDLLIDDPLPTEELQVIAKGSDYQARWANGIISELKTKGHLIKSYPFPVGYWQIGQQKLFILGGESVIAYSVKLKQTYGEQIFVMSYANDVMGYIPSEVILEEGGYEGDTSQRVYGLPSKWSKSVESKINSELKNITTK</sequence>
<dbReference type="PANTHER" id="PTHR12670:SF1">
    <property type="entry name" value="NEUTRAL CERAMIDASE"/>
    <property type="match status" value="1"/>
</dbReference>
<accession>A0A644Y2P2</accession>
<gene>
    <name evidence="2" type="ORF">SDC9_69076</name>
</gene>
<dbReference type="GO" id="GO:0046512">
    <property type="term" value="P:sphingosine biosynthetic process"/>
    <property type="evidence" value="ECO:0007669"/>
    <property type="project" value="TreeGrafter"/>
</dbReference>
<dbReference type="EMBL" id="VSSQ01003847">
    <property type="protein sequence ID" value="MPM22619.1"/>
    <property type="molecule type" value="Genomic_DNA"/>
</dbReference>
<feature type="domain" description="Neutral/alkaline non-lysosomal ceramidase N-terminal" evidence="1">
    <location>
        <begin position="35"/>
        <end position="259"/>
    </location>
</feature>
<dbReference type="GO" id="GO:0017040">
    <property type="term" value="F:N-acylsphingosine amidohydrolase activity"/>
    <property type="evidence" value="ECO:0007669"/>
    <property type="project" value="InterPro"/>
</dbReference>
<evidence type="ECO:0000259" key="1">
    <source>
        <dbReference type="Pfam" id="PF04734"/>
    </source>
</evidence>
<name>A0A644Y2P2_9ZZZZ</name>
<proteinExistence type="predicted"/>
<dbReference type="InterPro" id="IPR006823">
    <property type="entry name" value="Ceramidase_alk"/>
</dbReference>
<evidence type="ECO:0000313" key="2">
    <source>
        <dbReference type="EMBL" id="MPM22619.1"/>
    </source>
</evidence>
<comment type="caution">
    <text evidence="2">The sequence shown here is derived from an EMBL/GenBank/DDBJ whole genome shotgun (WGS) entry which is preliminary data.</text>
</comment>
<protein>
    <recommendedName>
        <fullName evidence="1">Neutral/alkaline non-lysosomal ceramidase N-terminal domain-containing protein</fullName>
    </recommendedName>
</protein>
<dbReference type="GO" id="GO:0046514">
    <property type="term" value="P:ceramide catabolic process"/>
    <property type="evidence" value="ECO:0007669"/>
    <property type="project" value="InterPro"/>
</dbReference>
<dbReference type="PANTHER" id="PTHR12670">
    <property type="entry name" value="CERAMIDASE"/>
    <property type="match status" value="1"/>
</dbReference>
<dbReference type="GO" id="GO:0016020">
    <property type="term" value="C:membrane"/>
    <property type="evidence" value="ECO:0007669"/>
    <property type="project" value="GOC"/>
</dbReference>
<organism evidence="2">
    <name type="scientific">bioreactor metagenome</name>
    <dbReference type="NCBI Taxonomy" id="1076179"/>
    <lineage>
        <taxon>unclassified sequences</taxon>
        <taxon>metagenomes</taxon>
        <taxon>ecological metagenomes</taxon>
    </lineage>
</organism>
<reference evidence="2" key="1">
    <citation type="submission" date="2019-08" db="EMBL/GenBank/DDBJ databases">
        <authorList>
            <person name="Kucharzyk K."/>
            <person name="Murdoch R.W."/>
            <person name="Higgins S."/>
            <person name="Loffler F."/>
        </authorList>
    </citation>
    <scope>NUCLEOTIDE SEQUENCE</scope>
</reference>
<dbReference type="GO" id="GO:0042759">
    <property type="term" value="P:long-chain fatty acid biosynthetic process"/>
    <property type="evidence" value="ECO:0007669"/>
    <property type="project" value="TreeGrafter"/>
</dbReference>